<dbReference type="InterPro" id="IPR000008">
    <property type="entry name" value="C2_dom"/>
</dbReference>
<dbReference type="GO" id="GO:0005509">
    <property type="term" value="F:calcium ion binding"/>
    <property type="evidence" value="ECO:0007669"/>
    <property type="project" value="InterPro"/>
</dbReference>
<proteinExistence type="inferred from homology"/>
<feature type="compositionally biased region" description="Low complexity" evidence="12">
    <location>
        <begin position="22"/>
        <end position="31"/>
    </location>
</feature>
<dbReference type="HAMAP" id="MF_00663">
    <property type="entry name" value="PS_decarb_PSD_B_type2"/>
    <property type="match status" value="1"/>
</dbReference>
<dbReference type="InterPro" id="IPR002048">
    <property type="entry name" value="EF_hand_dom"/>
</dbReference>
<dbReference type="CDD" id="cd04039">
    <property type="entry name" value="C2_PSD"/>
    <property type="match status" value="1"/>
</dbReference>
<dbReference type="SUPFAM" id="SSF49562">
    <property type="entry name" value="C2 domain (Calcium/lipid-binding domain, CaLB)"/>
    <property type="match status" value="2"/>
</dbReference>
<evidence type="ECO:0000256" key="9">
    <source>
        <dbReference type="ARBA" id="ARBA00023264"/>
    </source>
</evidence>
<protein>
    <recommendedName>
        <fullName evidence="11">Phosphatidylserine decarboxylase proenzyme 2</fullName>
        <ecNumber evidence="11">4.1.1.65</ecNumber>
    </recommendedName>
    <component>
        <recommendedName>
            <fullName evidence="11">Phosphatidylserine decarboxylase 2 beta chain</fullName>
        </recommendedName>
    </component>
    <component>
        <recommendedName>
            <fullName evidence="11">Phosphatidylserine decarboxylase 2 alpha chain</fullName>
        </recommendedName>
    </component>
</protein>
<dbReference type="AlphaFoldDB" id="A0A8H3VBH3"/>
<dbReference type="PROSITE" id="PS00018">
    <property type="entry name" value="EF_HAND_1"/>
    <property type="match status" value="1"/>
</dbReference>
<keyword evidence="1 11" id="KW-0444">Lipid biosynthesis</keyword>
<accession>A0A8H3VBH3</accession>
<name>A0A8H3VBH3_VENIN</name>
<dbReference type="GO" id="GO:0016540">
    <property type="term" value="P:protein autoprocessing"/>
    <property type="evidence" value="ECO:0007669"/>
    <property type="project" value="UniProtKB-UniRule"/>
</dbReference>
<feature type="compositionally biased region" description="Basic and acidic residues" evidence="12">
    <location>
        <begin position="1121"/>
        <end position="1158"/>
    </location>
</feature>
<sequence length="1165" mass="129437">MPRPTLPSRLSGLPGRLKGAESPSSLSRSCSPKAHNNTMTDKTANLILRVKVIKGRDLAAKDRNGTSDPYLVLTLGDAKEATSTINKTLNPVWDQSIDMPILGEHSLVLDACCWDKDRFGKDYMGEFEVSVEDIFANQSTTQEVQTHRHLYSMVREAALENLFSNSRFDIVQFLAFSFGNLRENEPYLLFRTPRRILRSPKWYPLKSKRNGKKSGSVTGAIQLQFTLLDPTNSTSSTPQQILQKLAVLCGGNSSPDADAAEDERLERPESGDQDDDDEDDQEDNTDETDENKPIDGSAKKKNKLRLARLKKKAKKHGYEFSGATDVAGVLFVEIQRITDLPPEKNALRTGFDMDPFVVTSLGKKTFRTRVVRHNLNPVYDEKLVFQVMKHEINYSLNFSVVDRDKLSGNDYVGSANFALENAVNTAPEANTENGLYNLPEIQEPDVGSNPEAKRSRFRLPISRSGSSQSLSKYGKPQLTREASTASFSPNLQQEDFAAPNPGSVPTSTPSVAPTSNSTSNSTSNPSVPQDMAPITINEDLDPSLRSYVIPLELKNKDRWEGKHKPTLFIRAKYLDYKALRQQFWRAMLKQYDADESGRIDKIELVTMLDTLGSTLHETTIDGFFKRFGYEHTGEMPSLTFDQAVICLEDQLQQTAKKSHWRPSVLVGNGTATGNSTGYASSTTVDNGEVSGTSTPGLESGAQTPANSRSLLSTGVIQPPDLGKEGDENAEHNDLADDRGEEHVIEIRECPICHQPRLNKKTDADIITHVATCASQDWRQVNNIVMAGFVTSSQAQRKWYSKVITKIGYGGYKLGANSANILVQDRITGQINEERMSVYVRLGIRLLYKGMKSSRMETKRIKKLLKSLSVKQGSKFDDPASAAEIASFVQFHQLDMSEVLLPMDSFKNFNEFFYRALKPDARPCSAPDRPEVVTSPADCRSVVFNTLELAQSIWVKGREFTVERLLGDAYPEDAKRYHGGALGIFRLAPQDYHRFHIPVDGIMCEPKLIQGEYYTVNPMAIRSALDVYGENIRYVVPIDSTAHGRVMVICVGAMMVGSTVITRKTGEKVSRAEELGYFKFGGSTILLLFEPGKLAWDDDLVDNSNSALETLIRVGMSVGHHPEHEAYTPDMKKDNPNPTQEEMKDAERRIGGGKDDGSDAKPSIAQ</sequence>
<evidence type="ECO:0000256" key="1">
    <source>
        <dbReference type="ARBA" id="ARBA00022516"/>
    </source>
</evidence>
<feature type="chain" id="PRO_5035018637" description="Phosphatidylserine decarboxylase 2 alpha chain" evidence="11">
    <location>
        <begin position="1082"/>
        <end position="1165"/>
    </location>
</feature>
<dbReference type="GO" id="GO:0000139">
    <property type="term" value="C:Golgi membrane"/>
    <property type="evidence" value="ECO:0007669"/>
    <property type="project" value="UniProtKB-SubCell"/>
</dbReference>
<dbReference type="UniPathway" id="UPA00558">
    <property type="reaction ID" value="UER00616"/>
</dbReference>
<feature type="chain" id="PRO_5035018638" description="Phosphatidylserine decarboxylase 2 beta chain" evidence="11">
    <location>
        <begin position="1"/>
        <end position="1081"/>
    </location>
</feature>
<evidence type="ECO:0000313" key="15">
    <source>
        <dbReference type="EMBL" id="KAE9986822.1"/>
    </source>
</evidence>
<evidence type="ECO:0000256" key="5">
    <source>
        <dbReference type="ARBA" id="ARBA00023136"/>
    </source>
</evidence>
<feature type="site" description="Cleavage (non-hydrolytic); by autocatalysis" evidence="11">
    <location>
        <begin position="1081"/>
        <end position="1082"/>
    </location>
</feature>
<dbReference type="GO" id="GO:0006646">
    <property type="term" value="P:phosphatidylethanolamine biosynthetic process"/>
    <property type="evidence" value="ECO:0007669"/>
    <property type="project" value="UniProtKB-UniRule"/>
</dbReference>
<keyword evidence="6 11" id="KW-0865">Zymogen</keyword>
<keyword evidence="3" id="KW-0106">Calcium</keyword>
<dbReference type="InterPro" id="IPR003817">
    <property type="entry name" value="PS_Dcarbxylase"/>
</dbReference>
<feature type="active site" description="Schiff-base intermediate with substrate; via pyruvic acid; for decarboxylase activity" evidence="11">
    <location>
        <position position="1082"/>
    </location>
</feature>
<feature type="region of interest" description="Disordered" evidence="12">
    <location>
        <begin position="1121"/>
        <end position="1165"/>
    </location>
</feature>
<evidence type="ECO:0000256" key="2">
    <source>
        <dbReference type="ARBA" id="ARBA00022793"/>
    </source>
</evidence>
<comment type="similarity">
    <text evidence="11">Belongs to the phosphatidylserine decarboxylase family. PSD-B subfamily. Eukaryotic type II sub-subfamily.</text>
</comment>
<dbReference type="Proteomes" id="UP000447873">
    <property type="component" value="Unassembled WGS sequence"/>
</dbReference>
<feature type="region of interest" description="Disordered" evidence="12">
    <location>
        <begin position="1"/>
        <end position="38"/>
    </location>
</feature>
<feature type="compositionally biased region" description="Acidic residues" evidence="12">
    <location>
        <begin position="271"/>
        <end position="289"/>
    </location>
</feature>
<gene>
    <name evidence="11" type="primary">PSD2</name>
    <name evidence="15" type="ORF">EG328_004541</name>
</gene>
<comment type="pathway">
    <text evidence="11">Phospholipid metabolism; phosphatidylethanolamine biosynthesis; phosphatidylethanolamine from CDP-diacylglycerol: step 2/2.</text>
</comment>
<feature type="modified residue" description="Pyruvic acid (Ser); by autocatalysis" evidence="11">
    <location>
        <position position="1082"/>
    </location>
</feature>
<keyword evidence="9 11" id="KW-1208">Phospholipid metabolism</keyword>
<dbReference type="Gene3D" id="2.60.40.150">
    <property type="entry name" value="C2 domain"/>
    <property type="match status" value="2"/>
</dbReference>
<dbReference type="PANTHER" id="PTHR10067">
    <property type="entry name" value="PHOSPHATIDYLSERINE DECARBOXYLASE"/>
    <property type="match status" value="1"/>
</dbReference>
<feature type="active site" description="Charge relay system; for autoendoproteolytic cleavage activity" evidence="11">
    <location>
        <position position="1082"/>
    </location>
</feature>
<keyword evidence="10 11" id="KW-0670">Pyruvate</keyword>
<evidence type="ECO:0000256" key="3">
    <source>
        <dbReference type="ARBA" id="ARBA00022837"/>
    </source>
</evidence>
<dbReference type="FunFam" id="2.60.40.150:FF:000295">
    <property type="entry name" value="Phosphatidylserine decarboxylase proenzyme 2"/>
    <property type="match status" value="1"/>
</dbReference>
<dbReference type="Pfam" id="PF00168">
    <property type="entry name" value="C2"/>
    <property type="match status" value="2"/>
</dbReference>
<dbReference type="FunFam" id="1.10.238.10:FF:000445">
    <property type="entry name" value="Phosphatidylserine decarboxylase proenzyme 2"/>
    <property type="match status" value="1"/>
</dbReference>
<evidence type="ECO:0000256" key="7">
    <source>
        <dbReference type="ARBA" id="ARBA00023209"/>
    </source>
</evidence>
<evidence type="ECO:0000259" key="14">
    <source>
        <dbReference type="PROSITE" id="PS50222"/>
    </source>
</evidence>
<keyword evidence="2 11" id="KW-0210">Decarboxylase</keyword>
<evidence type="ECO:0000313" key="16">
    <source>
        <dbReference type="Proteomes" id="UP000447873"/>
    </source>
</evidence>
<comment type="function">
    <text evidence="11">Catalyzes the formation of phosphatidylethanolamine (PtdEtn) from phosphatidylserine (PtdSer). Plays a central role in phospholipid metabolism and in the interorganelle trafficking of phosphatidylserine.</text>
</comment>
<dbReference type="PROSITE" id="PS50004">
    <property type="entry name" value="C2"/>
    <property type="match status" value="2"/>
</dbReference>
<dbReference type="EMBL" id="WNWS01000025">
    <property type="protein sequence ID" value="KAE9986822.1"/>
    <property type="molecule type" value="Genomic_DNA"/>
</dbReference>
<dbReference type="GO" id="GO:0010008">
    <property type="term" value="C:endosome membrane"/>
    <property type="evidence" value="ECO:0007669"/>
    <property type="project" value="UniProtKB-SubCell"/>
</dbReference>
<keyword evidence="7 11" id="KW-0594">Phospholipid biosynthesis</keyword>
<evidence type="ECO:0000259" key="13">
    <source>
        <dbReference type="PROSITE" id="PS50004"/>
    </source>
</evidence>
<comment type="subunit">
    <text evidence="11">Heterodimer of a large membrane-associated beta subunit and a small pyruvoyl-containing alpha subunit. Interacts with pstB2. This interaction may be a means to structurally tether the donor membrane (ER) harboring PstB2 to acceptor membranes (Golgi/endosomes) harboring PSD2 during PtdSer transport to the site of PtdEtn synthesis.</text>
</comment>
<comment type="caution">
    <text evidence="15">The sequence shown here is derived from an EMBL/GenBank/DDBJ whole genome shotgun (WGS) entry which is preliminary data.</text>
</comment>
<feature type="domain" description="C2" evidence="13">
    <location>
        <begin position="22"/>
        <end position="144"/>
    </location>
</feature>
<feature type="compositionally biased region" description="Low complexity" evidence="12">
    <location>
        <begin position="499"/>
        <end position="528"/>
    </location>
</feature>
<evidence type="ECO:0000256" key="4">
    <source>
        <dbReference type="ARBA" id="ARBA00023098"/>
    </source>
</evidence>
<evidence type="ECO:0000256" key="12">
    <source>
        <dbReference type="SAM" id="MobiDB-lite"/>
    </source>
</evidence>
<dbReference type="EC" id="4.1.1.65" evidence="11"/>
<feature type="active site" description="Charge relay system; for autoendoproteolytic cleavage activity" evidence="11">
    <location>
        <position position="937"/>
    </location>
</feature>
<keyword evidence="11" id="KW-0967">Endosome</keyword>
<comment type="catalytic activity">
    <reaction evidence="11">
        <text>a 1,2-diacyl-sn-glycero-3-phospho-L-serine + H(+) = a 1,2-diacyl-sn-glycero-3-phosphoethanolamine + CO2</text>
        <dbReference type="Rhea" id="RHEA:20828"/>
        <dbReference type="ChEBI" id="CHEBI:15378"/>
        <dbReference type="ChEBI" id="CHEBI:16526"/>
        <dbReference type="ChEBI" id="CHEBI:57262"/>
        <dbReference type="ChEBI" id="CHEBI:64612"/>
        <dbReference type="EC" id="4.1.1.65"/>
    </reaction>
</comment>
<dbReference type="SUPFAM" id="SSF47473">
    <property type="entry name" value="EF-hand"/>
    <property type="match status" value="1"/>
</dbReference>
<evidence type="ECO:0000256" key="6">
    <source>
        <dbReference type="ARBA" id="ARBA00023145"/>
    </source>
</evidence>
<organism evidence="15 16">
    <name type="scientific">Venturia inaequalis</name>
    <name type="common">Apple scab fungus</name>
    <dbReference type="NCBI Taxonomy" id="5025"/>
    <lineage>
        <taxon>Eukaryota</taxon>
        <taxon>Fungi</taxon>
        <taxon>Dikarya</taxon>
        <taxon>Ascomycota</taxon>
        <taxon>Pezizomycotina</taxon>
        <taxon>Dothideomycetes</taxon>
        <taxon>Pleosporomycetidae</taxon>
        <taxon>Venturiales</taxon>
        <taxon>Venturiaceae</taxon>
        <taxon>Venturia</taxon>
    </lineage>
</organism>
<dbReference type="InterPro" id="IPR033179">
    <property type="entry name" value="PSD_type2_pro"/>
</dbReference>
<feature type="domain" description="C2" evidence="13">
    <location>
        <begin position="308"/>
        <end position="433"/>
    </location>
</feature>
<evidence type="ECO:0000256" key="11">
    <source>
        <dbReference type="HAMAP-Rule" id="MF_03209"/>
    </source>
</evidence>
<keyword evidence="8 11" id="KW-0456">Lyase</keyword>
<dbReference type="InterPro" id="IPR011992">
    <property type="entry name" value="EF-hand-dom_pair"/>
</dbReference>
<comment type="domain">
    <text evidence="11">The C2 domains have an essential, but non-catalytic function. They may facilitate interactions with other proteins and are required for lipid transport function.</text>
</comment>
<dbReference type="GO" id="GO:0005795">
    <property type="term" value="C:Golgi stack"/>
    <property type="evidence" value="ECO:0007669"/>
    <property type="project" value="UniProtKB-UniRule"/>
</dbReference>
<dbReference type="GO" id="GO:0004609">
    <property type="term" value="F:phosphatidylserine decarboxylase activity"/>
    <property type="evidence" value="ECO:0007669"/>
    <property type="project" value="UniProtKB-UniRule"/>
</dbReference>
<feature type="compositionally biased region" description="Polar residues" evidence="12">
    <location>
        <begin position="480"/>
        <end position="493"/>
    </location>
</feature>
<comment type="PTM">
    <text evidence="11">Is synthesized initially as an inactive proenzyme. Formation of the active enzyme involves a self-maturation process in which the active site pyruvoyl group is generated from an internal serine residue via an autocatalytic post-translational modification. Two non-identical subunits are generated from the proenzyme in this reaction, and the pyruvate is formed at the N-terminus of the alpha chain, which is derived from the carboxyl end of the proenzyme. The autoendoproteolytic cleavage occurs by a canonical serine protease mechanism, in which the side chain hydroxyl group of the serine supplies its oxygen atom to form the C-terminus of the beta chain, while the remainder of the serine residue undergoes an oxidative deamination to produce ammonia and the pyruvoyl prosthetic group on the alpha chain. During this reaction, the Ser that is part of the protease active site of the proenzyme becomes the pyruvoyl prosthetic group, which constitutes an essential element of the active site of the mature decarboxylase.</text>
</comment>
<feature type="region of interest" description="Disordered" evidence="12">
    <location>
        <begin position="674"/>
        <end position="708"/>
    </location>
</feature>
<dbReference type="SMART" id="SM00239">
    <property type="entry name" value="C2"/>
    <property type="match status" value="2"/>
</dbReference>
<reference evidence="15 16" key="1">
    <citation type="submission" date="2018-12" db="EMBL/GenBank/DDBJ databases">
        <title>Venturia inaequalis Genome Resource.</title>
        <authorList>
            <person name="Lichtner F.J."/>
        </authorList>
    </citation>
    <scope>NUCLEOTIDE SEQUENCE [LARGE SCALE GENOMIC DNA]</scope>
    <source>
        <strain evidence="15 16">120213</strain>
    </source>
</reference>
<evidence type="ECO:0000256" key="10">
    <source>
        <dbReference type="ARBA" id="ARBA00023317"/>
    </source>
</evidence>
<dbReference type="InterPro" id="IPR035892">
    <property type="entry name" value="C2_domain_sf"/>
</dbReference>
<dbReference type="InterPro" id="IPR018247">
    <property type="entry name" value="EF_Hand_1_Ca_BS"/>
</dbReference>
<dbReference type="Pfam" id="PF02666">
    <property type="entry name" value="PS_Dcarbxylase"/>
    <property type="match status" value="1"/>
</dbReference>
<dbReference type="PANTHER" id="PTHR10067:SF17">
    <property type="entry name" value="PHOSPHATIDYLSERINE DECARBOXYLASE PROENZYME 2"/>
    <property type="match status" value="1"/>
</dbReference>
<comment type="subcellular location">
    <subcellularLocation>
        <location evidence="11">Golgi apparatus membrane</location>
        <topology evidence="11">Peripheral membrane protein</topology>
        <orientation evidence="11">Cytoplasmic side</orientation>
    </subcellularLocation>
    <subcellularLocation>
        <location evidence="11">Endosome membrane</location>
        <topology evidence="11">Peripheral membrane protein</topology>
        <orientation evidence="11">Cytoplasmic side</orientation>
    </subcellularLocation>
</comment>
<keyword evidence="5 11" id="KW-0472">Membrane</keyword>
<comment type="cofactor">
    <cofactor evidence="11">
        <name>pyruvate</name>
        <dbReference type="ChEBI" id="CHEBI:15361"/>
    </cofactor>
    <text evidence="11">Binds 1 pyruvoyl group covalently per subunit.</text>
</comment>
<feature type="domain" description="EF-hand" evidence="14">
    <location>
        <begin position="579"/>
        <end position="614"/>
    </location>
</feature>
<evidence type="ECO:0000256" key="8">
    <source>
        <dbReference type="ARBA" id="ARBA00023239"/>
    </source>
</evidence>
<feature type="region of interest" description="Disordered" evidence="12">
    <location>
        <begin position="252"/>
        <end position="301"/>
    </location>
</feature>
<feature type="active site" description="Charge relay system; for autoendoproteolytic cleavage activity" evidence="11">
    <location>
        <position position="995"/>
    </location>
</feature>
<dbReference type="PROSITE" id="PS50222">
    <property type="entry name" value="EF_HAND_2"/>
    <property type="match status" value="1"/>
</dbReference>
<keyword evidence="4 11" id="KW-0443">Lipid metabolism</keyword>
<dbReference type="Gene3D" id="1.10.238.10">
    <property type="entry name" value="EF-hand"/>
    <property type="match status" value="1"/>
</dbReference>
<feature type="region of interest" description="Disordered" evidence="12">
    <location>
        <begin position="458"/>
        <end position="533"/>
    </location>
</feature>
<keyword evidence="11" id="KW-0333">Golgi apparatus</keyword>